<dbReference type="Pfam" id="PF18758">
    <property type="entry name" value="KDZ"/>
    <property type="match status" value="1"/>
</dbReference>
<dbReference type="EMBL" id="ML769424">
    <property type="protein sequence ID" value="KAE9403518.1"/>
    <property type="molecule type" value="Genomic_DNA"/>
</dbReference>
<proteinExistence type="predicted"/>
<dbReference type="AlphaFoldDB" id="A0A6A4I270"/>
<evidence type="ECO:0000256" key="1">
    <source>
        <dbReference type="SAM" id="MobiDB-lite"/>
    </source>
</evidence>
<dbReference type="OrthoDB" id="2983149at2759"/>
<gene>
    <name evidence="2" type="ORF">BT96DRAFT_1080167</name>
</gene>
<organism evidence="2 3">
    <name type="scientific">Gymnopus androsaceus JB14</name>
    <dbReference type="NCBI Taxonomy" id="1447944"/>
    <lineage>
        <taxon>Eukaryota</taxon>
        <taxon>Fungi</taxon>
        <taxon>Dikarya</taxon>
        <taxon>Basidiomycota</taxon>
        <taxon>Agaricomycotina</taxon>
        <taxon>Agaricomycetes</taxon>
        <taxon>Agaricomycetidae</taxon>
        <taxon>Agaricales</taxon>
        <taxon>Marasmiineae</taxon>
        <taxon>Omphalotaceae</taxon>
        <taxon>Gymnopus</taxon>
    </lineage>
</organism>
<reference evidence="2" key="1">
    <citation type="journal article" date="2019" name="Environ. Microbiol.">
        <title>Fungal ecological strategies reflected in gene transcription - a case study of two litter decomposers.</title>
        <authorList>
            <person name="Barbi F."/>
            <person name="Kohler A."/>
            <person name="Barry K."/>
            <person name="Baskaran P."/>
            <person name="Daum C."/>
            <person name="Fauchery L."/>
            <person name="Ihrmark K."/>
            <person name="Kuo A."/>
            <person name="LaButti K."/>
            <person name="Lipzen A."/>
            <person name="Morin E."/>
            <person name="Grigoriev I.V."/>
            <person name="Henrissat B."/>
            <person name="Lindahl B."/>
            <person name="Martin F."/>
        </authorList>
    </citation>
    <scope>NUCLEOTIDE SEQUENCE</scope>
    <source>
        <strain evidence="2">JB14</strain>
    </source>
</reference>
<keyword evidence="3" id="KW-1185">Reference proteome</keyword>
<evidence type="ECO:0000313" key="2">
    <source>
        <dbReference type="EMBL" id="KAE9403518.1"/>
    </source>
</evidence>
<dbReference type="Proteomes" id="UP000799118">
    <property type="component" value="Unassembled WGS sequence"/>
</dbReference>
<name>A0A6A4I270_9AGAR</name>
<feature type="compositionally biased region" description="Basic and acidic residues" evidence="1">
    <location>
        <begin position="648"/>
        <end position="661"/>
    </location>
</feature>
<feature type="compositionally biased region" description="Basic and acidic residues" evidence="1">
    <location>
        <begin position="597"/>
        <end position="621"/>
    </location>
</feature>
<protein>
    <recommendedName>
        <fullName evidence="4">CxC2-like cysteine cluster KDZ transposase-associated domain-containing protein</fullName>
    </recommendedName>
</protein>
<dbReference type="InterPro" id="IPR040521">
    <property type="entry name" value="KDZ"/>
</dbReference>
<evidence type="ECO:0000313" key="3">
    <source>
        <dbReference type="Proteomes" id="UP000799118"/>
    </source>
</evidence>
<sequence>MEQLHLSTLTTKCSVYDFYCAISKMTDNTNLKSTRWRYIALMRMLLQWRHLKLLKWNGRGNDPSGVAGTKEGDLVVPCLSCPHPGINLAEGWENDLARLDKYSLKVTEDANFRLKEQLVSSHSRDPGLVNGLGYFVERTKYEQYVLSRASEADISTCPLSKFSKGLRYTGVGSVLCARSEMFLANGVGNLQKGEQYANMDYIFGSALFHYKDLPLYIIGYDIACQWFAHIHERSEALWPAKIKLDDGMDLVPVIGKFHEPAHETDNHEQFSCNLAPKVGLMDFEGCERTWDNGLVRGDTLEAHFGFHNWQKYTGTGRTLWNRYRAAMKDRNCQRVAHQGLTNSLPKDLVSKWESICEAWERAPYPKEKAADGSNLVNPFSVKCEYMTQAEVETELVLEDEMMELKGIPFRNQTRPAKFILMGLDLEDSQYKLQLEVERYKNSTRTAHQTDKIVEHQNILKRAFRGFKKLRSVYMPRLVQYLTDLDKDLSLGKDDQPENTKLWLPSLIPVDMRRNMARAYNALDSVRHMLRVKTKMIQFKNKNVRGQRMSGKLREVIDRVHDHMKGFVERYCHSHRGLLLLVGLGNWEKELQVMEQKDMRSYVDPAPKKREPGRRGTNKDEPGMEGVTVENDNGTEEQEDNCFPLQVEDQTRRDGTGETRKEQSWIWLTREINLRDGADENKNEIL</sequence>
<evidence type="ECO:0008006" key="4">
    <source>
        <dbReference type="Google" id="ProtNLM"/>
    </source>
</evidence>
<accession>A0A6A4I270</accession>
<feature type="region of interest" description="Disordered" evidence="1">
    <location>
        <begin position="597"/>
        <end position="661"/>
    </location>
</feature>